<dbReference type="PROSITE" id="PS01328">
    <property type="entry name" value="4HBCOA_THIOESTERASE"/>
    <property type="match status" value="1"/>
</dbReference>
<proteinExistence type="inferred from homology"/>
<dbReference type="PIRSF" id="PIRSF003230">
    <property type="entry name" value="YbgC"/>
    <property type="match status" value="1"/>
</dbReference>
<dbReference type="EMBL" id="JACOPS010000007">
    <property type="protein sequence ID" value="MBC5729138.1"/>
    <property type="molecule type" value="Genomic_DNA"/>
</dbReference>
<dbReference type="PANTHER" id="PTHR31793">
    <property type="entry name" value="4-HYDROXYBENZOYL-COA THIOESTERASE FAMILY MEMBER"/>
    <property type="match status" value="1"/>
</dbReference>
<evidence type="ECO:0000256" key="1">
    <source>
        <dbReference type="ARBA" id="ARBA00005953"/>
    </source>
</evidence>
<comment type="similarity">
    <text evidence="1">Belongs to the 4-hydroxybenzoyl-CoA thioesterase family.</text>
</comment>
<keyword evidence="4" id="KW-1185">Reference proteome</keyword>
<keyword evidence="2" id="KW-0378">Hydrolase</keyword>
<dbReference type="InterPro" id="IPR008272">
    <property type="entry name" value="HB-CoA_thioesterase_AS"/>
</dbReference>
<dbReference type="NCBIfam" id="TIGR00051">
    <property type="entry name" value="YbgC/FadM family acyl-CoA thioesterase"/>
    <property type="match status" value="1"/>
</dbReference>
<comment type="caution">
    <text evidence="3">The sequence shown here is derived from an EMBL/GenBank/DDBJ whole genome shotgun (WGS) entry which is preliminary data.</text>
</comment>
<evidence type="ECO:0000313" key="4">
    <source>
        <dbReference type="Proteomes" id="UP000636755"/>
    </source>
</evidence>
<dbReference type="InterPro" id="IPR006684">
    <property type="entry name" value="YbgC/YbaW"/>
</dbReference>
<dbReference type="Proteomes" id="UP000636755">
    <property type="component" value="Unassembled WGS sequence"/>
</dbReference>
<name>A0ABR7HNQ5_9FIRM</name>
<dbReference type="CDD" id="cd00586">
    <property type="entry name" value="4HBT"/>
    <property type="match status" value="1"/>
</dbReference>
<dbReference type="RefSeq" id="WP_022234745.1">
    <property type="nucleotide sequence ID" value="NZ_JACOPS010000007.1"/>
</dbReference>
<gene>
    <name evidence="3" type="ORF">H8R91_11520</name>
</gene>
<dbReference type="PANTHER" id="PTHR31793:SF27">
    <property type="entry name" value="NOVEL THIOESTERASE SUPERFAMILY DOMAIN AND SAPOSIN A-TYPE DOMAIN CONTAINING PROTEIN (0610012H03RIK)"/>
    <property type="match status" value="1"/>
</dbReference>
<dbReference type="Pfam" id="PF13279">
    <property type="entry name" value="4HBT_2"/>
    <property type="match status" value="1"/>
</dbReference>
<organism evidence="3 4">
    <name type="scientific">Ruminococcus intestinalis</name>
    <dbReference type="NCBI Taxonomy" id="2763066"/>
    <lineage>
        <taxon>Bacteria</taxon>
        <taxon>Bacillati</taxon>
        <taxon>Bacillota</taxon>
        <taxon>Clostridia</taxon>
        <taxon>Eubacteriales</taxon>
        <taxon>Oscillospiraceae</taxon>
        <taxon>Ruminococcus</taxon>
    </lineage>
</organism>
<dbReference type="Gene3D" id="3.10.129.10">
    <property type="entry name" value="Hotdog Thioesterase"/>
    <property type="match status" value="1"/>
</dbReference>
<evidence type="ECO:0000256" key="2">
    <source>
        <dbReference type="ARBA" id="ARBA00022801"/>
    </source>
</evidence>
<accession>A0ABR7HNQ5</accession>
<dbReference type="SUPFAM" id="SSF54637">
    <property type="entry name" value="Thioesterase/thiol ester dehydrase-isomerase"/>
    <property type="match status" value="1"/>
</dbReference>
<reference evidence="3 4" key="1">
    <citation type="submission" date="2020-08" db="EMBL/GenBank/DDBJ databases">
        <title>Genome public.</title>
        <authorList>
            <person name="Liu C."/>
            <person name="Sun Q."/>
        </authorList>
    </citation>
    <scope>NUCLEOTIDE SEQUENCE [LARGE SCALE GENOMIC DNA]</scope>
    <source>
        <strain evidence="3 4">NSJ-71</strain>
    </source>
</reference>
<protein>
    <submittedName>
        <fullName evidence="3">Acyl-CoA thioesterase</fullName>
    </submittedName>
</protein>
<dbReference type="InterPro" id="IPR050563">
    <property type="entry name" value="4-hydroxybenzoyl-CoA_TE"/>
</dbReference>
<sequence length="140" mass="16418">MHSRTKFRVRYAETDCMGIVHHSNYPIWYEMGRGDYVKMLGFNYREMEEQGIMTPLLNLNCSFGKPALYDDEIILRTKVILISAARITFSYTVKRIEPDGSETELGYGTTEHGFVDSKTFRPISIRKRMPELYEKIKQFT</sequence>
<dbReference type="InterPro" id="IPR029069">
    <property type="entry name" value="HotDog_dom_sf"/>
</dbReference>
<evidence type="ECO:0000313" key="3">
    <source>
        <dbReference type="EMBL" id="MBC5729138.1"/>
    </source>
</evidence>